<dbReference type="AlphaFoldDB" id="K4MIS0"/>
<dbReference type="PROSITE" id="PS50893">
    <property type="entry name" value="ABC_TRANSPORTER_2"/>
    <property type="match status" value="1"/>
</dbReference>
<dbReference type="SUPFAM" id="SSF50331">
    <property type="entry name" value="MOP-like"/>
    <property type="match status" value="1"/>
</dbReference>
<gene>
    <name evidence="9" type="ORF">BalcAV3208</name>
</gene>
<organism evidence="9">
    <name type="scientific">Alkalihalobacillus alcalophilus ATCC 27647 = CGMCC 1.3604</name>
    <dbReference type="NCBI Taxonomy" id="1218173"/>
    <lineage>
        <taxon>Bacteria</taxon>
        <taxon>Bacillati</taxon>
        <taxon>Bacillota</taxon>
        <taxon>Bacilli</taxon>
        <taxon>Bacillales</taxon>
        <taxon>Bacillaceae</taxon>
        <taxon>Alkalihalobacillus</taxon>
    </lineage>
</organism>
<comment type="subunit">
    <text evidence="5">The complex is composed of two ATP-binding proteins (OpuCA), two transmembrane proteins (OpuCB and OpuCD) and a solute-binding protein (OpuCC).</text>
</comment>
<name>K4MIS0_ALKAL</name>
<dbReference type="InterPro" id="IPR027417">
    <property type="entry name" value="P-loop_NTPase"/>
</dbReference>
<evidence type="ECO:0000256" key="1">
    <source>
        <dbReference type="ARBA" id="ARBA00022448"/>
    </source>
</evidence>
<evidence type="ECO:0000313" key="9">
    <source>
        <dbReference type="EMBL" id="AFV25896.1"/>
    </source>
</evidence>
<dbReference type="SUPFAM" id="SSF52540">
    <property type="entry name" value="P-loop containing nucleoside triphosphate hydrolases"/>
    <property type="match status" value="1"/>
</dbReference>
<evidence type="ECO:0000256" key="3">
    <source>
        <dbReference type="ARBA" id="ARBA00022840"/>
    </source>
</evidence>
<dbReference type="InterPro" id="IPR003593">
    <property type="entry name" value="AAA+_ATPase"/>
</dbReference>
<dbReference type="FunFam" id="3.40.50.300:FF:000425">
    <property type="entry name" value="Probable ABC transporter, ATP-binding subunit"/>
    <property type="match status" value="1"/>
</dbReference>
<dbReference type="InterPro" id="IPR050093">
    <property type="entry name" value="ABC_SmlMolc_Importer"/>
</dbReference>
<evidence type="ECO:0000259" key="8">
    <source>
        <dbReference type="PROSITE" id="PS50893"/>
    </source>
</evidence>
<sequence length="358" mass="40034">MRGNDNMSFIHLQNISKQFPNGNQLAVNEVNLAIEQGEIITLLGPSGCGKTTMLRMIAGFEIPSHGAILINGQYVYNNKENIPPEKRGIGMVFQDYALFPHLTIEKNVAFGLNKWKIFEKKQRVKEVLELVGLLEYAKRYPSELSGGQQQRVALARALAPKPHVVLMDEPFSNLDAGLREKMRYDVTAILRKANTTAIIVTHDQKDAFAVSDRVVVMNQGIIQQIASPREMYRCPKNCFVAQFLGKTNLLQGKICPDMKHVDTYIGRISLSNQLSEVIDNVQISIRPEGCLLVEDGYYSGRVSKVTYSGEYQELEVVLGNESALNETMILYAPVEQEIELDANISFNIKPESVALVEA</sequence>
<keyword evidence="1" id="KW-0813">Transport</keyword>
<dbReference type="Gene3D" id="3.40.50.300">
    <property type="entry name" value="P-loop containing nucleotide triphosphate hydrolases"/>
    <property type="match status" value="1"/>
</dbReference>
<dbReference type="PROSITE" id="PS00211">
    <property type="entry name" value="ABC_TRANSPORTER_1"/>
    <property type="match status" value="1"/>
</dbReference>
<dbReference type="EMBL" id="JX399473">
    <property type="protein sequence ID" value="AFV25896.1"/>
    <property type="molecule type" value="Genomic_DNA"/>
</dbReference>
<dbReference type="Pfam" id="PF00005">
    <property type="entry name" value="ABC_tran"/>
    <property type="match status" value="1"/>
</dbReference>
<accession>K4MIS0</accession>
<evidence type="ECO:0000256" key="5">
    <source>
        <dbReference type="ARBA" id="ARBA00063934"/>
    </source>
</evidence>
<dbReference type="PANTHER" id="PTHR42781:SF4">
    <property type="entry name" value="SPERMIDINE_PUTRESCINE IMPORT ATP-BINDING PROTEIN POTA"/>
    <property type="match status" value="1"/>
</dbReference>
<protein>
    <recommendedName>
        <fullName evidence="7">Carnitine transport ATP-binding protein OpuCA</fullName>
        <ecNumber evidence="6">7.6.2.9</ecNumber>
    </recommendedName>
</protein>
<evidence type="ECO:0000256" key="2">
    <source>
        <dbReference type="ARBA" id="ARBA00022741"/>
    </source>
</evidence>
<comment type="catalytic activity">
    <reaction evidence="4">
        <text>a quaternary ammonium(out) + ATP + H2O = a quaternary ammonium(in) + ADP + phosphate + H(+)</text>
        <dbReference type="Rhea" id="RHEA:11036"/>
        <dbReference type="ChEBI" id="CHEBI:15377"/>
        <dbReference type="ChEBI" id="CHEBI:15378"/>
        <dbReference type="ChEBI" id="CHEBI:30616"/>
        <dbReference type="ChEBI" id="CHEBI:35267"/>
        <dbReference type="ChEBI" id="CHEBI:43474"/>
        <dbReference type="ChEBI" id="CHEBI:456216"/>
        <dbReference type="EC" id="7.6.2.9"/>
    </reaction>
</comment>
<dbReference type="GO" id="GO:0005524">
    <property type="term" value="F:ATP binding"/>
    <property type="evidence" value="ECO:0007669"/>
    <property type="project" value="UniProtKB-KW"/>
</dbReference>
<evidence type="ECO:0000256" key="6">
    <source>
        <dbReference type="ARBA" id="ARBA00066388"/>
    </source>
</evidence>
<evidence type="ECO:0000256" key="7">
    <source>
        <dbReference type="ARBA" id="ARBA00070305"/>
    </source>
</evidence>
<proteinExistence type="predicted"/>
<dbReference type="Gene3D" id="2.40.50.100">
    <property type="match status" value="1"/>
</dbReference>
<dbReference type="PANTHER" id="PTHR42781">
    <property type="entry name" value="SPERMIDINE/PUTRESCINE IMPORT ATP-BINDING PROTEIN POTA"/>
    <property type="match status" value="1"/>
</dbReference>
<feature type="domain" description="ABC transporter" evidence="8">
    <location>
        <begin position="10"/>
        <end position="244"/>
    </location>
</feature>
<dbReference type="InterPro" id="IPR017871">
    <property type="entry name" value="ABC_transporter-like_CS"/>
</dbReference>
<evidence type="ECO:0000256" key="4">
    <source>
        <dbReference type="ARBA" id="ARBA00052482"/>
    </source>
</evidence>
<keyword evidence="3" id="KW-0067">ATP-binding</keyword>
<dbReference type="GO" id="GO:0015418">
    <property type="term" value="F:ABC-type quaternary ammonium compound transporting activity"/>
    <property type="evidence" value="ECO:0007669"/>
    <property type="project" value="UniProtKB-EC"/>
</dbReference>
<keyword evidence="2" id="KW-0547">Nucleotide-binding</keyword>
<dbReference type="InterPro" id="IPR003439">
    <property type="entry name" value="ABC_transporter-like_ATP-bd"/>
</dbReference>
<dbReference type="EC" id="7.6.2.9" evidence="6"/>
<reference evidence="9" key="1">
    <citation type="submission" date="2012-07" db="EMBL/GenBank/DDBJ databases">
        <title>A Draft Genome for Bacillus alcalophilus strain ATCC 27647.</title>
        <authorList>
            <person name="Attie O."/>
            <person name="Jayaprakash A."/>
            <person name="Sachidanandam R."/>
            <person name="Shah H."/>
            <person name="Paulsen I."/>
            <person name="Morino M."/>
            <person name="Ito M."/>
            <person name="Krulwich T."/>
        </authorList>
    </citation>
    <scope>NUCLEOTIDE SEQUENCE</scope>
    <source>
        <strain evidence="9">ATCC 27647</strain>
    </source>
</reference>
<dbReference type="InterPro" id="IPR008995">
    <property type="entry name" value="Mo/tungstate-bd_C_term_dom"/>
</dbReference>
<dbReference type="GO" id="GO:0016887">
    <property type="term" value="F:ATP hydrolysis activity"/>
    <property type="evidence" value="ECO:0007669"/>
    <property type="project" value="InterPro"/>
</dbReference>
<dbReference type="SMART" id="SM00382">
    <property type="entry name" value="AAA"/>
    <property type="match status" value="1"/>
</dbReference>